<dbReference type="InterPro" id="IPR015813">
    <property type="entry name" value="Pyrv/PenolPyrv_kinase-like_dom"/>
</dbReference>
<keyword evidence="17" id="KW-1185">Reference proteome</keyword>
<evidence type="ECO:0000256" key="1">
    <source>
        <dbReference type="ARBA" id="ARBA00004997"/>
    </source>
</evidence>
<keyword evidence="9 13" id="KW-0460">Magnesium</keyword>
<dbReference type="Gene3D" id="3.40.1380.20">
    <property type="entry name" value="Pyruvate kinase, C-terminal domain"/>
    <property type="match status" value="1"/>
</dbReference>
<evidence type="ECO:0000256" key="2">
    <source>
        <dbReference type="ARBA" id="ARBA00008663"/>
    </source>
</evidence>
<evidence type="ECO:0000313" key="17">
    <source>
        <dbReference type="Proteomes" id="UP000092952"/>
    </source>
</evidence>
<keyword evidence="6" id="KW-0547">Nucleotide-binding</keyword>
<evidence type="ECO:0000256" key="4">
    <source>
        <dbReference type="ARBA" id="ARBA00022679"/>
    </source>
</evidence>
<keyword evidence="4 13" id="KW-0808">Transferase</keyword>
<gene>
    <name evidence="16" type="ORF">PG2T_09360</name>
</gene>
<dbReference type="EMBL" id="CP014671">
    <property type="protein sequence ID" value="ANX04363.1"/>
    <property type="molecule type" value="Genomic_DNA"/>
</dbReference>
<dbReference type="InterPro" id="IPR001697">
    <property type="entry name" value="Pyr_Knase"/>
</dbReference>
<evidence type="ECO:0000256" key="11">
    <source>
        <dbReference type="ARBA" id="ARBA00023317"/>
    </source>
</evidence>
<feature type="domain" description="Pyruvate kinase C-terminal" evidence="15">
    <location>
        <begin position="359"/>
        <end position="469"/>
    </location>
</feature>
<dbReference type="GO" id="GO:0016301">
    <property type="term" value="F:kinase activity"/>
    <property type="evidence" value="ECO:0007669"/>
    <property type="project" value="UniProtKB-KW"/>
</dbReference>
<dbReference type="SUPFAM" id="SSF50800">
    <property type="entry name" value="PK beta-barrel domain-like"/>
    <property type="match status" value="1"/>
</dbReference>
<dbReference type="InterPro" id="IPR036918">
    <property type="entry name" value="Pyrv_Knase_C_sf"/>
</dbReference>
<keyword evidence="10 13" id="KW-0324">Glycolysis</keyword>
<feature type="domain" description="Pyruvate kinase barrel" evidence="14">
    <location>
        <begin position="5"/>
        <end position="327"/>
    </location>
</feature>
<name>A0A1B1YUR6_9GAMM</name>
<dbReference type="NCBIfam" id="TIGR01064">
    <property type="entry name" value="pyruv_kin"/>
    <property type="match status" value="1"/>
</dbReference>
<evidence type="ECO:0000256" key="3">
    <source>
        <dbReference type="ARBA" id="ARBA00012142"/>
    </source>
</evidence>
<dbReference type="PRINTS" id="PR01050">
    <property type="entry name" value="PYRUVTKNASE"/>
</dbReference>
<dbReference type="InterPro" id="IPR015793">
    <property type="entry name" value="Pyrv_Knase_brl"/>
</dbReference>
<evidence type="ECO:0000256" key="13">
    <source>
        <dbReference type="RuleBase" id="RU000504"/>
    </source>
</evidence>
<dbReference type="GO" id="GO:0000287">
    <property type="term" value="F:magnesium ion binding"/>
    <property type="evidence" value="ECO:0007669"/>
    <property type="project" value="UniProtKB-UniRule"/>
</dbReference>
<keyword evidence="11 16" id="KW-0670">Pyruvate</keyword>
<accession>A0A1B1YUR6</accession>
<comment type="pathway">
    <text evidence="1 13">Carbohydrate degradation; glycolysis; pyruvate from D-glyceraldehyde 3-phosphate: step 5/5.</text>
</comment>
<dbReference type="InterPro" id="IPR011037">
    <property type="entry name" value="Pyrv_Knase-like_insert_dom_sf"/>
</dbReference>
<protein>
    <recommendedName>
        <fullName evidence="3 12">Pyruvate kinase</fullName>
        <ecNumber evidence="3 12">2.7.1.40</ecNumber>
    </recommendedName>
</protein>
<keyword evidence="7 13" id="KW-0418">Kinase</keyword>
<dbReference type="UniPathway" id="UPA00109">
    <property type="reaction ID" value="UER00188"/>
</dbReference>
<dbReference type="KEGG" id="gbi:PG2T_09360"/>
<organism evidence="16 17">
    <name type="scientific">Immundisolibacter cernigliae</name>
    <dbReference type="NCBI Taxonomy" id="1810504"/>
    <lineage>
        <taxon>Bacteria</taxon>
        <taxon>Pseudomonadati</taxon>
        <taxon>Pseudomonadota</taxon>
        <taxon>Gammaproteobacteria</taxon>
        <taxon>Immundisolibacterales</taxon>
        <taxon>Immundisolibacteraceae</taxon>
        <taxon>Immundisolibacter</taxon>
    </lineage>
</organism>
<dbReference type="Pfam" id="PF00224">
    <property type="entry name" value="PK"/>
    <property type="match status" value="1"/>
</dbReference>
<dbReference type="InterPro" id="IPR015795">
    <property type="entry name" value="Pyrv_Knase_C"/>
</dbReference>
<dbReference type="Pfam" id="PF02887">
    <property type="entry name" value="PK_C"/>
    <property type="match status" value="1"/>
</dbReference>
<dbReference type="Gene3D" id="2.40.33.10">
    <property type="entry name" value="PK beta-barrel domain-like"/>
    <property type="match status" value="1"/>
</dbReference>
<dbReference type="SUPFAM" id="SSF52935">
    <property type="entry name" value="PK C-terminal domain-like"/>
    <property type="match status" value="1"/>
</dbReference>
<dbReference type="Gene3D" id="3.20.20.60">
    <property type="entry name" value="Phosphoenolpyruvate-binding domains"/>
    <property type="match status" value="1"/>
</dbReference>
<comment type="similarity">
    <text evidence="2 13">Belongs to the pyruvate kinase family.</text>
</comment>
<dbReference type="AlphaFoldDB" id="A0A1B1YUR6"/>
<dbReference type="InParanoid" id="A0A1B1YUR6"/>
<dbReference type="SUPFAM" id="SSF51621">
    <property type="entry name" value="Phosphoenolpyruvate/pyruvate domain"/>
    <property type="match status" value="1"/>
</dbReference>
<dbReference type="STRING" id="1810504.PG2T_09360"/>
<dbReference type="EC" id="2.7.1.40" evidence="3 12"/>
<comment type="catalytic activity">
    <reaction evidence="13">
        <text>pyruvate + ATP = phosphoenolpyruvate + ADP + H(+)</text>
        <dbReference type="Rhea" id="RHEA:18157"/>
        <dbReference type="ChEBI" id="CHEBI:15361"/>
        <dbReference type="ChEBI" id="CHEBI:15378"/>
        <dbReference type="ChEBI" id="CHEBI:30616"/>
        <dbReference type="ChEBI" id="CHEBI:58702"/>
        <dbReference type="ChEBI" id="CHEBI:456216"/>
        <dbReference type="EC" id="2.7.1.40"/>
    </reaction>
</comment>
<dbReference type="FunCoup" id="A0A1B1YUR6">
    <property type="interactions" value="202"/>
</dbReference>
<keyword evidence="5" id="KW-0479">Metal-binding</keyword>
<evidence type="ECO:0000313" key="16">
    <source>
        <dbReference type="EMBL" id="ANX04363.1"/>
    </source>
</evidence>
<evidence type="ECO:0000256" key="7">
    <source>
        <dbReference type="ARBA" id="ARBA00022777"/>
    </source>
</evidence>
<dbReference type="InterPro" id="IPR040442">
    <property type="entry name" value="Pyrv_kinase-like_dom_sf"/>
</dbReference>
<evidence type="ECO:0000256" key="6">
    <source>
        <dbReference type="ARBA" id="ARBA00022741"/>
    </source>
</evidence>
<dbReference type="FunFam" id="2.40.33.10:FF:000001">
    <property type="entry name" value="Pyruvate kinase"/>
    <property type="match status" value="1"/>
</dbReference>
<sequence>MTDQRQTRIVATLGPATDPPGVLAQMLRAGLSVARINFSHGQRADHERRIAALRAAAEEVGCDVAVLADLAGPKVRVRGFRDGPVNLVAGAHFCIDAALGEQNGDINAVGTDYTELAQDVQPGDRLLLNDGLIQLRVLSVQGEAVHCEVEAGGLLSNHKGINKQGGGLSAGALTAKDREDILTAAALEVDYLAVSFVRRALDIELTRELLRGAGGHGRIVAKIERSEAVAALESIVEAADAVMVARGDLGVEIGDAELPGVQKRIIAVARELNRPCITATQMMESMIENPVPTRAEVLDVANAVMDGTDAVMLSAETSVGAYPVRVVETVARICLGAERYPVTERSAAQFESHFARTDEAIAMAAMYVARNGRINAAVALTDSGHTALLLSRLLHGIPIFAMTEHARTRRRLALLRGVTAVNFDRGARPYERVAQEALELLKARGLLSAGMRVLITKGDQPGSGRSNTLLLMDVG</sequence>
<evidence type="ECO:0000256" key="8">
    <source>
        <dbReference type="ARBA" id="ARBA00022840"/>
    </source>
</evidence>
<dbReference type="OrthoDB" id="9812123at2"/>
<dbReference type="InterPro" id="IPR015806">
    <property type="entry name" value="Pyrv_Knase_insert_dom_sf"/>
</dbReference>
<dbReference type="GO" id="GO:0004743">
    <property type="term" value="F:pyruvate kinase activity"/>
    <property type="evidence" value="ECO:0007669"/>
    <property type="project" value="UniProtKB-UniRule"/>
</dbReference>
<dbReference type="NCBIfam" id="NF004491">
    <property type="entry name" value="PRK05826.1"/>
    <property type="match status" value="1"/>
</dbReference>
<keyword evidence="8" id="KW-0067">ATP-binding</keyword>
<evidence type="ECO:0000256" key="10">
    <source>
        <dbReference type="ARBA" id="ARBA00023152"/>
    </source>
</evidence>
<evidence type="ECO:0000256" key="12">
    <source>
        <dbReference type="NCBIfam" id="TIGR01064"/>
    </source>
</evidence>
<dbReference type="RefSeq" id="WP_068804485.1">
    <property type="nucleotide sequence ID" value="NZ_CP014671.1"/>
</dbReference>
<proteinExistence type="inferred from homology"/>
<reference evidence="17" key="1">
    <citation type="submission" date="2016-03" db="EMBL/GenBank/DDBJ databases">
        <title>Complete genome sequence of Solimmundus cernigliae, representing a novel lineage of polycyclic aromatic hydrocarbon degraders within the Gammaproteobacteria.</title>
        <authorList>
            <person name="Singleton D.R."/>
            <person name="Dickey A.N."/>
            <person name="Scholl E.H."/>
            <person name="Wright F.A."/>
            <person name="Aitken M.D."/>
        </authorList>
    </citation>
    <scope>NUCLEOTIDE SEQUENCE [LARGE SCALE GENOMIC DNA]</scope>
    <source>
        <strain evidence="17">TR3.2</strain>
    </source>
</reference>
<dbReference type="GO" id="GO:0030955">
    <property type="term" value="F:potassium ion binding"/>
    <property type="evidence" value="ECO:0007669"/>
    <property type="project" value="UniProtKB-UniRule"/>
</dbReference>
<evidence type="ECO:0000256" key="5">
    <source>
        <dbReference type="ARBA" id="ARBA00022723"/>
    </source>
</evidence>
<dbReference type="Proteomes" id="UP000092952">
    <property type="component" value="Chromosome"/>
</dbReference>
<evidence type="ECO:0000256" key="9">
    <source>
        <dbReference type="ARBA" id="ARBA00022842"/>
    </source>
</evidence>
<evidence type="ECO:0000259" key="15">
    <source>
        <dbReference type="Pfam" id="PF02887"/>
    </source>
</evidence>
<dbReference type="PANTHER" id="PTHR11817">
    <property type="entry name" value="PYRUVATE KINASE"/>
    <property type="match status" value="1"/>
</dbReference>
<dbReference type="GO" id="GO:0005524">
    <property type="term" value="F:ATP binding"/>
    <property type="evidence" value="ECO:0007669"/>
    <property type="project" value="UniProtKB-KW"/>
</dbReference>
<evidence type="ECO:0000259" key="14">
    <source>
        <dbReference type="Pfam" id="PF00224"/>
    </source>
</evidence>